<comment type="caution">
    <text evidence="5">The sequence shown here is derived from an EMBL/GenBank/DDBJ whole genome shotgun (WGS) entry which is preliminary data.</text>
</comment>
<dbReference type="Proteomes" id="UP001186944">
    <property type="component" value="Unassembled WGS sequence"/>
</dbReference>
<dbReference type="Gene3D" id="1.20.1050.10">
    <property type="match status" value="1"/>
</dbReference>
<feature type="transmembrane region" description="Helical" evidence="2">
    <location>
        <begin position="279"/>
        <end position="299"/>
    </location>
</feature>
<dbReference type="EMBL" id="VSWD01000012">
    <property type="protein sequence ID" value="KAK3085834.1"/>
    <property type="molecule type" value="Genomic_DNA"/>
</dbReference>
<keyword evidence="2" id="KW-0812">Transmembrane</keyword>
<dbReference type="Gene3D" id="3.40.30.10">
    <property type="entry name" value="Glutaredoxin"/>
    <property type="match status" value="1"/>
</dbReference>
<proteinExistence type="inferred from homology"/>
<dbReference type="PROSITE" id="PS50404">
    <property type="entry name" value="GST_NTER"/>
    <property type="match status" value="1"/>
</dbReference>
<dbReference type="InterPro" id="IPR004045">
    <property type="entry name" value="Glutathione_S-Trfase_N"/>
</dbReference>
<dbReference type="Pfam" id="PF13409">
    <property type="entry name" value="GST_N_2"/>
    <property type="match status" value="1"/>
</dbReference>
<sequence length="301" mass="34643">MILQAVLALLEKEVSFKKRITNIHSTNGDQNEPWFMRMNPNGTVPVLKDGDKIVCESDDIIDYIDRHYHSGFTLVPDKFSDAGKEVARLRDVFNNVQYEIITFGVIRNPELSVTGPKIPVSPAAMKKRIEMMLTSQTAYIKSMSERHPDLRDSYRAKLEAKTSRIQKTTDVDQIREAMKKCKVVFDDVEQLLGNLKKKYGIPDVWLVGPRFTAADVTFTILLHRLELLGLESRYFPQDKRPHIHDYYQRLLERKSLQEVLKEEKRIMVIMMSTMLKRKLPYVAAVVAIGVAIGAAFFTMKH</sequence>
<reference evidence="5" key="1">
    <citation type="submission" date="2019-08" db="EMBL/GenBank/DDBJ databases">
        <title>The improved chromosome-level genome for the pearl oyster Pinctada fucata martensii using PacBio sequencing and Hi-C.</title>
        <authorList>
            <person name="Zheng Z."/>
        </authorList>
    </citation>
    <scope>NUCLEOTIDE SEQUENCE</scope>
    <source>
        <strain evidence="5">ZZ-2019</strain>
        <tissue evidence="5">Adductor muscle</tissue>
    </source>
</reference>
<dbReference type="GO" id="GO:0000266">
    <property type="term" value="P:mitochondrial fission"/>
    <property type="evidence" value="ECO:0007669"/>
    <property type="project" value="TreeGrafter"/>
</dbReference>
<feature type="domain" description="GST N-terminal" evidence="3">
    <location>
        <begin position="1"/>
        <end position="72"/>
    </location>
</feature>
<dbReference type="AlphaFoldDB" id="A0AA88XYT7"/>
<evidence type="ECO:0000259" key="3">
    <source>
        <dbReference type="PROSITE" id="PS50404"/>
    </source>
</evidence>
<dbReference type="InterPro" id="IPR036249">
    <property type="entry name" value="Thioredoxin-like_sf"/>
</dbReference>
<feature type="domain" description="GST C-terminal" evidence="4">
    <location>
        <begin position="137"/>
        <end position="270"/>
    </location>
</feature>
<gene>
    <name evidence="5" type="ORF">FSP39_009373</name>
</gene>
<dbReference type="Pfam" id="PF00043">
    <property type="entry name" value="GST_C"/>
    <property type="match status" value="1"/>
</dbReference>
<keyword evidence="2" id="KW-0472">Membrane</keyword>
<evidence type="ECO:0000259" key="4">
    <source>
        <dbReference type="PROSITE" id="PS50405"/>
    </source>
</evidence>
<keyword evidence="2" id="KW-1133">Transmembrane helix</keyword>
<protein>
    <recommendedName>
        <fullName evidence="7">Ganglioside-induced differentiation-associated protein 1</fullName>
    </recommendedName>
</protein>
<evidence type="ECO:0000256" key="2">
    <source>
        <dbReference type="SAM" id="Phobius"/>
    </source>
</evidence>
<dbReference type="PROSITE" id="PS50405">
    <property type="entry name" value="GST_CTER"/>
    <property type="match status" value="1"/>
</dbReference>
<dbReference type="InterPro" id="IPR036282">
    <property type="entry name" value="Glutathione-S-Trfase_C_sf"/>
</dbReference>
<evidence type="ECO:0000313" key="6">
    <source>
        <dbReference type="Proteomes" id="UP001186944"/>
    </source>
</evidence>
<dbReference type="InterPro" id="IPR010987">
    <property type="entry name" value="Glutathione-S-Trfase_C-like"/>
</dbReference>
<dbReference type="PANTHER" id="PTHR44188">
    <property type="entry name" value="GDAP1, ISOFORM A"/>
    <property type="match status" value="1"/>
</dbReference>
<evidence type="ECO:0008006" key="7">
    <source>
        <dbReference type="Google" id="ProtNLM"/>
    </source>
</evidence>
<evidence type="ECO:0000313" key="5">
    <source>
        <dbReference type="EMBL" id="KAK3085834.1"/>
    </source>
</evidence>
<dbReference type="SUPFAM" id="SSF52833">
    <property type="entry name" value="Thioredoxin-like"/>
    <property type="match status" value="1"/>
</dbReference>
<name>A0AA88XYT7_PINIB</name>
<dbReference type="SUPFAM" id="SSF47616">
    <property type="entry name" value="GST C-terminal domain-like"/>
    <property type="match status" value="1"/>
</dbReference>
<dbReference type="GO" id="GO:0008053">
    <property type="term" value="P:mitochondrial fusion"/>
    <property type="evidence" value="ECO:0007669"/>
    <property type="project" value="TreeGrafter"/>
</dbReference>
<dbReference type="InterPro" id="IPR004046">
    <property type="entry name" value="GST_C"/>
</dbReference>
<dbReference type="GO" id="GO:0005741">
    <property type="term" value="C:mitochondrial outer membrane"/>
    <property type="evidence" value="ECO:0007669"/>
    <property type="project" value="TreeGrafter"/>
</dbReference>
<dbReference type="GO" id="GO:0006626">
    <property type="term" value="P:protein targeting to mitochondrion"/>
    <property type="evidence" value="ECO:0007669"/>
    <property type="project" value="TreeGrafter"/>
</dbReference>
<dbReference type="PANTHER" id="PTHR44188:SF1">
    <property type="entry name" value="GDAP1, ISOFORM A"/>
    <property type="match status" value="1"/>
</dbReference>
<comment type="similarity">
    <text evidence="1">Belongs to the GST superfamily.</text>
</comment>
<accession>A0AA88XYT7</accession>
<keyword evidence="6" id="KW-1185">Reference proteome</keyword>
<organism evidence="5 6">
    <name type="scientific">Pinctada imbricata</name>
    <name type="common">Atlantic pearl-oyster</name>
    <name type="synonym">Pinctada martensii</name>
    <dbReference type="NCBI Taxonomy" id="66713"/>
    <lineage>
        <taxon>Eukaryota</taxon>
        <taxon>Metazoa</taxon>
        <taxon>Spiralia</taxon>
        <taxon>Lophotrochozoa</taxon>
        <taxon>Mollusca</taxon>
        <taxon>Bivalvia</taxon>
        <taxon>Autobranchia</taxon>
        <taxon>Pteriomorphia</taxon>
        <taxon>Pterioida</taxon>
        <taxon>Pterioidea</taxon>
        <taxon>Pteriidae</taxon>
        <taxon>Pinctada</taxon>
    </lineage>
</organism>
<evidence type="ECO:0000256" key="1">
    <source>
        <dbReference type="ARBA" id="ARBA00007409"/>
    </source>
</evidence>